<dbReference type="EMBL" id="MUYV01000001">
    <property type="protein sequence ID" value="OOS26702.1"/>
    <property type="molecule type" value="Genomic_DNA"/>
</dbReference>
<feature type="transmembrane region" description="Helical" evidence="1">
    <location>
        <begin position="6"/>
        <end position="23"/>
    </location>
</feature>
<dbReference type="RefSeq" id="WP_078317097.1">
    <property type="nucleotide sequence ID" value="NZ_MUYV01000001.1"/>
</dbReference>
<keyword evidence="1" id="KW-0472">Membrane</keyword>
<keyword evidence="1" id="KW-1133">Transmembrane helix</keyword>
<evidence type="ECO:0000313" key="3">
    <source>
        <dbReference type="Proteomes" id="UP000190683"/>
    </source>
</evidence>
<gene>
    <name evidence="2" type="ORF">B0681_02215</name>
</gene>
<keyword evidence="3" id="KW-1185">Reference proteome</keyword>
<evidence type="ECO:0000313" key="2">
    <source>
        <dbReference type="EMBL" id="OOS26702.1"/>
    </source>
</evidence>
<evidence type="ECO:0008006" key="4">
    <source>
        <dbReference type="Google" id="ProtNLM"/>
    </source>
</evidence>
<dbReference type="Proteomes" id="UP000190683">
    <property type="component" value="Unassembled WGS sequence"/>
</dbReference>
<comment type="caution">
    <text evidence="2">The sequence shown here is derived from an EMBL/GenBank/DDBJ whole genome shotgun (WGS) entry which is preliminary data.</text>
</comment>
<evidence type="ECO:0000256" key="1">
    <source>
        <dbReference type="SAM" id="Phobius"/>
    </source>
</evidence>
<sequence length="100" mass="11381">MAIYGISIAMFLLILVIGLFIVRRTGIRSERVITILCVVGFLCQILINWMFWGEGSIYNPFAHAVADKSSLTFLVLCLISIFCYSALLMLLYKANEFYNE</sequence>
<reference evidence="2 3" key="1">
    <citation type="submission" date="2017-02" db="EMBL/GenBank/DDBJ databases">
        <title>Draft genome sequence of Moraxella porci CCUG 54912T type strain.</title>
        <authorList>
            <person name="Salva-Serra F."/>
            <person name="Engstrom-Jakobsson H."/>
            <person name="Thorell K."/>
            <person name="Jaen-Luchoro D."/>
            <person name="Gonzales-Siles L."/>
            <person name="Karlsson R."/>
            <person name="Yazdan S."/>
            <person name="Boulund F."/>
            <person name="Johnning A."/>
            <person name="Engstrand L."/>
            <person name="Kristiansson E."/>
            <person name="Moore E."/>
        </authorList>
    </citation>
    <scope>NUCLEOTIDE SEQUENCE [LARGE SCALE GENOMIC DNA]</scope>
    <source>
        <strain evidence="2 3">CCUG 54912</strain>
    </source>
</reference>
<dbReference type="AlphaFoldDB" id="A0A1T0CWK7"/>
<keyword evidence="1" id="KW-0812">Transmembrane</keyword>
<proteinExistence type="predicted"/>
<organism evidence="2 3">
    <name type="scientific">Moraxella porci DSM 25326</name>
    <dbReference type="NCBI Taxonomy" id="573983"/>
    <lineage>
        <taxon>Bacteria</taxon>
        <taxon>Pseudomonadati</taxon>
        <taxon>Pseudomonadota</taxon>
        <taxon>Gammaproteobacteria</taxon>
        <taxon>Moraxellales</taxon>
        <taxon>Moraxellaceae</taxon>
        <taxon>Moraxella</taxon>
    </lineage>
</organism>
<name>A0A1T0CWK7_9GAMM</name>
<feature type="transmembrane region" description="Helical" evidence="1">
    <location>
        <begin position="32"/>
        <end position="51"/>
    </location>
</feature>
<accession>A0A1T0CWK7</accession>
<protein>
    <recommendedName>
        <fullName evidence="4">Lycopene cyclase domain-containing protein</fullName>
    </recommendedName>
</protein>
<feature type="transmembrane region" description="Helical" evidence="1">
    <location>
        <begin position="71"/>
        <end position="92"/>
    </location>
</feature>